<reference evidence="3 4" key="1">
    <citation type="submission" date="2016-10" db="EMBL/GenBank/DDBJ databases">
        <authorList>
            <person name="de Groot N.N."/>
        </authorList>
    </citation>
    <scope>NUCLEOTIDE SEQUENCE [LARGE SCALE GENOMIC DNA]</scope>
    <source>
        <strain evidence="3 4">DSM 43941</strain>
    </source>
</reference>
<dbReference type="EMBL" id="LT629758">
    <property type="protein sequence ID" value="SDS58423.1"/>
    <property type="molecule type" value="Genomic_DNA"/>
</dbReference>
<evidence type="ECO:0000313" key="4">
    <source>
        <dbReference type="Proteomes" id="UP000198688"/>
    </source>
</evidence>
<dbReference type="OrthoDB" id="115162at2"/>
<dbReference type="InterPro" id="IPR029068">
    <property type="entry name" value="Glyas_Bleomycin-R_OHBP_Dase"/>
</dbReference>
<evidence type="ECO:0000313" key="3">
    <source>
        <dbReference type="EMBL" id="SDS58423.1"/>
    </source>
</evidence>
<dbReference type="GO" id="GO:0046872">
    <property type="term" value="F:metal ion binding"/>
    <property type="evidence" value="ECO:0007669"/>
    <property type="project" value="UniProtKB-KW"/>
</dbReference>
<dbReference type="AlphaFoldDB" id="A0A1H1TDX1"/>
<protein>
    <submittedName>
        <fullName evidence="3">Glyoxalase-like domain-containing protein</fullName>
    </submittedName>
</protein>
<sequence>MTVTVGHVGLNVTDLARSTAFYQRLFGFEVLGGDGRYTFLGLDGTLMVTLWQQSSGAFPTDRPGLHHLAFQVPGVEDLRHAESVLRELGVDPLHDGIVPHGEGTASGGLFFTDPDGIRLEIYTPAIDGVTATAPTPDAPTCGFF</sequence>
<proteinExistence type="predicted"/>
<evidence type="ECO:0000259" key="2">
    <source>
        <dbReference type="PROSITE" id="PS51819"/>
    </source>
</evidence>
<organism evidence="3 4">
    <name type="scientific">Actinoplanes derwentensis</name>
    <dbReference type="NCBI Taxonomy" id="113562"/>
    <lineage>
        <taxon>Bacteria</taxon>
        <taxon>Bacillati</taxon>
        <taxon>Actinomycetota</taxon>
        <taxon>Actinomycetes</taxon>
        <taxon>Micromonosporales</taxon>
        <taxon>Micromonosporaceae</taxon>
        <taxon>Actinoplanes</taxon>
    </lineage>
</organism>
<dbReference type="STRING" id="113562.SAMN04489716_1111"/>
<feature type="domain" description="VOC" evidence="2">
    <location>
        <begin position="4"/>
        <end position="124"/>
    </location>
</feature>
<name>A0A1H1TDX1_9ACTN</name>
<dbReference type="RefSeq" id="WP_092542205.1">
    <property type="nucleotide sequence ID" value="NZ_BOMJ01000083.1"/>
</dbReference>
<dbReference type="Pfam" id="PF00903">
    <property type="entry name" value="Glyoxalase"/>
    <property type="match status" value="1"/>
</dbReference>
<dbReference type="Gene3D" id="3.10.180.10">
    <property type="entry name" value="2,3-Dihydroxybiphenyl 1,2-Dioxygenase, domain 1"/>
    <property type="match status" value="1"/>
</dbReference>
<accession>A0A1H1TDX1</accession>
<dbReference type="PANTHER" id="PTHR43279:SF1">
    <property type="entry name" value="CATECHOL-2,3-DIOXYGENASE"/>
    <property type="match status" value="1"/>
</dbReference>
<dbReference type="InterPro" id="IPR004360">
    <property type="entry name" value="Glyas_Fos-R_dOase_dom"/>
</dbReference>
<dbReference type="PROSITE" id="PS00934">
    <property type="entry name" value="GLYOXALASE_I_1"/>
    <property type="match status" value="1"/>
</dbReference>
<dbReference type="GO" id="GO:0004462">
    <property type="term" value="F:lactoylglutathione lyase activity"/>
    <property type="evidence" value="ECO:0007669"/>
    <property type="project" value="InterPro"/>
</dbReference>
<dbReference type="InterPro" id="IPR037523">
    <property type="entry name" value="VOC_core"/>
</dbReference>
<dbReference type="Proteomes" id="UP000198688">
    <property type="component" value="Chromosome I"/>
</dbReference>
<dbReference type="PANTHER" id="PTHR43279">
    <property type="entry name" value="CATECHOL-2,3-DIOXYGENASE"/>
    <property type="match status" value="1"/>
</dbReference>
<evidence type="ECO:0000256" key="1">
    <source>
        <dbReference type="ARBA" id="ARBA00022723"/>
    </source>
</evidence>
<keyword evidence="4" id="KW-1185">Reference proteome</keyword>
<keyword evidence="1" id="KW-0479">Metal-binding</keyword>
<dbReference type="PROSITE" id="PS51819">
    <property type="entry name" value="VOC"/>
    <property type="match status" value="1"/>
</dbReference>
<dbReference type="SUPFAM" id="SSF54593">
    <property type="entry name" value="Glyoxalase/Bleomycin resistance protein/Dihydroxybiphenyl dioxygenase"/>
    <property type="match status" value="1"/>
</dbReference>
<dbReference type="InterPro" id="IPR018146">
    <property type="entry name" value="Glyoxalase_1_CS"/>
</dbReference>
<gene>
    <name evidence="3" type="ORF">SAMN04489716_1111</name>
</gene>